<keyword evidence="1" id="KW-0175">Coiled coil</keyword>
<protein>
    <submittedName>
        <fullName evidence="2">Uncharacterized protein</fullName>
    </submittedName>
</protein>
<sequence>MVLLLHKVLEAAQLEKRTCAQFLAAEGEQERLELLRHGERRVAELRDRLESLQQENENLRRDLKQRDARISALQESVQLLMQKNQTKQEVIVKLSENTNGLQSEALKQLTIENENLK</sequence>
<dbReference type="Proteomes" id="UP001529510">
    <property type="component" value="Unassembled WGS sequence"/>
</dbReference>
<feature type="coiled-coil region" evidence="1">
    <location>
        <begin position="35"/>
        <end position="76"/>
    </location>
</feature>
<feature type="non-terminal residue" evidence="2">
    <location>
        <position position="117"/>
    </location>
</feature>
<organism evidence="2 3">
    <name type="scientific">Cirrhinus mrigala</name>
    <name type="common">Mrigala</name>
    <dbReference type="NCBI Taxonomy" id="683832"/>
    <lineage>
        <taxon>Eukaryota</taxon>
        <taxon>Metazoa</taxon>
        <taxon>Chordata</taxon>
        <taxon>Craniata</taxon>
        <taxon>Vertebrata</taxon>
        <taxon>Euteleostomi</taxon>
        <taxon>Actinopterygii</taxon>
        <taxon>Neopterygii</taxon>
        <taxon>Teleostei</taxon>
        <taxon>Ostariophysi</taxon>
        <taxon>Cypriniformes</taxon>
        <taxon>Cyprinidae</taxon>
        <taxon>Labeoninae</taxon>
        <taxon>Labeonini</taxon>
        <taxon>Cirrhinus</taxon>
    </lineage>
</organism>
<evidence type="ECO:0000313" key="2">
    <source>
        <dbReference type="EMBL" id="KAL0176253.1"/>
    </source>
</evidence>
<keyword evidence="3" id="KW-1185">Reference proteome</keyword>
<gene>
    <name evidence="2" type="ORF">M9458_028583</name>
</gene>
<proteinExistence type="predicted"/>
<comment type="caution">
    <text evidence="2">The sequence shown here is derived from an EMBL/GenBank/DDBJ whole genome shotgun (WGS) entry which is preliminary data.</text>
</comment>
<dbReference type="EMBL" id="JAMKFB020000014">
    <property type="protein sequence ID" value="KAL0176253.1"/>
    <property type="molecule type" value="Genomic_DNA"/>
</dbReference>
<evidence type="ECO:0000256" key="1">
    <source>
        <dbReference type="SAM" id="Coils"/>
    </source>
</evidence>
<accession>A0ABD0PSC2</accession>
<evidence type="ECO:0000313" key="3">
    <source>
        <dbReference type="Proteomes" id="UP001529510"/>
    </source>
</evidence>
<reference evidence="2 3" key="1">
    <citation type="submission" date="2024-05" db="EMBL/GenBank/DDBJ databases">
        <title>Genome sequencing and assembly of Indian major carp, Cirrhinus mrigala (Hamilton, 1822).</title>
        <authorList>
            <person name="Mohindra V."/>
            <person name="Chowdhury L.M."/>
            <person name="Lal K."/>
            <person name="Jena J.K."/>
        </authorList>
    </citation>
    <scope>NUCLEOTIDE SEQUENCE [LARGE SCALE GENOMIC DNA]</scope>
    <source>
        <strain evidence="2">CM1030</strain>
        <tissue evidence="2">Blood</tissue>
    </source>
</reference>
<dbReference type="AlphaFoldDB" id="A0ABD0PSC2"/>
<name>A0ABD0PSC2_CIRMR</name>